<dbReference type="EC" id="6.5.1.1" evidence="2"/>
<protein>
    <recommendedName>
        <fullName evidence="2">DNA ligase (ATP)</fullName>
        <ecNumber evidence="2">6.5.1.1</ecNumber>
    </recommendedName>
    <alternativeName>
        <fullName evidence="19">NHEJ DNA polymerase</fullName>
    </alternativeName>
</protein>
<dbReference type="Pfam" id="PF13298">
    <property type="entry name" value="LigD_N"/>
    <property type="match status" value="1"/>
</dbReference>
<keyword evidence="24" id="KW-1185">Reference proteome</keyword>
<dbReference type="Gene3D" id="3.30.470.30">
    <property type="entry name" value="DNA ligase/mRNA capping enzyme"/>
    <property type="match status" value="1"/>
</dbReference>
<evidence type="ECO:0000256" key="9">
    <source>
        <dbReference type="ARBA" id="ARBA00022763"/>
    </source>
</evidence>
<dbReference type="InterPro" id="IPR012309">
    <property type="entry name" value="DNA_ligase_ATP-dep_C"/>
</dbReference>
<dbReference type="InterPro" id="IPR014146">
    <property type="entry name" value="LigD_ligase_dom"/>
</dbReference>
<evidence type="ECO:0000256" key="16">
    <source>
        <dbReference type="ARBA" id="ARBA00023204"/>
    </source>
</evidence>
<keyword evidence="16" id="KW-0234">DNA repair</keyword>
<evidence type="ECO:0000256" key="11">
    <source>
        <dbReference type="ARBA" id="ARBA00022839"/>
    </source>
</evidence>
<dbReference type="Gene3D" id="2.40.50.140">
    <property type="entry name" value="Nucleic acid-binding proteins"/>
    <property type="match status" value="1"/>
</dbReference>
<evidence type="ECO:0000313" key="24">
    <source>
        <dbReference type="Proteomes" id="UP001371305"/>
    </source>
</evidence>
<dbReference type="EMBL" id="JBBUKT010000015">
    <property type="protein sequence ID" value="MEK7954079.1"/>
    <property type="molecule type" value="Genomic_DNA"/>
</dbReference>
<keyword evidence="4" id="KW-0808">Transferase</keyword>
<evidence type="ECO:0000256" key="8">
    <source>
        <dbReference type="ARBA" id="ARBA00022741"/>
    </source>
</evidence>
<evidence type="ECO:0000256" key="13">
    <source>
        <dbReference type="ARBA" id="ARBA00022932"/>
    </source>
</evidence>
<evidence type="ECO:0000256" key="5">
    <source>
        <dbReference type="ARBA" id="ARBA00022695"/>
    </source>
</evidence>
<evidence type="ECO:0000313" key="23">
    <source>
        <dbReference type="EMBL" id="MEK7954079.1"/>
    </source>
</evidence>
<dbReference type="SUPFAM" id="SSF50249">
    <property type="entry name" value="Nucleic acid-binding proteins"/>
    <property type="match status" value="1"/>
</dbReference>
<dbReference type="Pfam" id="PF21686">
    <property type="entry name" value="LigD_Prim-Pol"/>
    <property type="match status" value="1"/>
</dbReference>
<dbReference type="Proteomes" id="UP001371305">
    <property type="component" value="Unassembled WGS sequence"/>
</dbReference>
<evidence type="ECO:0000256" key="18">
    <source>
        <dbReference type="ARBA" id="ARBA00023268"/>
    </source>
</evidence>
<sequence>MASGKTKTTTRGGTLAKYRTKRNFSKTPEPGGKKARQKGNSFVVQEHHARSHHFDFRLEIDGVLVSWAVPKGIPEEMSAKRLAVHVEDHPLEYGKFQGTIPQGNYGAGKVAIWDKGTWDPLEKNWQKDLAKGKLKFVLHGERLNGPYLLARMSEEPNWLLRKLDPATHPEALETEPKNEVAAFVSPQLARPVTSVPGGKDWLHELKFDGYRLIAVRRKGEVKLFTRKQLDWTARFPELAGRLKKLGGGDFVMDGEAVVFDRKGRSSFGALQEALKSGKGIDFVVFDLLHLDGHNLRGLPLTRRLEMLAKLVPAESGPIRRSKIWSGDEGEELFQQSCKLGLEGIISKRSHGTYQPDSRRDWTKSKCRPRQEFIICGFTEPKGACPAFGAILLGSVENGRMIPRGKVGTGFTDAYRHQLLKQMKPLIAKEASYSTTDRGVTWLKPRLVAEVEFAELTRDGAIRQGSFVSLREDKPASDVHLNPVEAMGSLGSTVLGVEISHPDRVVYPDDGVTKLEVARYYERVGELMLPHVVDRPLALLRTPEGIGGEKFFQKSFKAHVPPHVKVKTLDDGTEILFVREIKGLISLAQFGVIELHPWGSRLPQVDKPDVLVWDLDPDEKVPWKETLGAAFLLRDCLAEYGLETRAKSSGGKGIHVMMHLKRQHTWELLKPFTKAVAAKVGEQNPKRFTITASKSKRSGKIYIDWLRNGKGATCIAPWGLRARPGAPVSMPVTWEQLAEMGPRGFTIREPAQEPENWMSIEPQSLPISLVREISRGS</sequence>
<evidence type="ECO:0000256" key="10">
    <source>
        <dbReference type="ARBA" id="ARBA00022801"/>
    </source>
</evidence>
<keyword evidence="5" id="KW-0548">Nucleotidyltransferase</keyword>
<evidence type="ECO:0000256" key="1">
    <source>
        <dbReference type="ARBA" id="ARBA00001936"/>
    </source>
</evidence>
<keyword evidence="7" id="KW-0479">Metal-binding</keyword>
<feature type="compositionally biased region" description="Low complexity" evidence="21">
    <location>
        <begin position="1"/>
        <end position="14"/>
    </location>
</feature>
<evidence type="ECO:0000256" key="17">
    <source>
        <dbReference type="ARBA" id="ARBA00023211"/>
    </source>
</evidence>
<keyword evidence="3 23" id="KW-0436">Ligase</keyword>
<evidence type="ECO:0000256" key="6">
    <source>
        <dbReference type="ARBA" id="ARBA00022722"/>
    </source>
</evidence>
<evidence type="ECO:0000256" key="4">
    <source>
        <dbReference type="ARBA" id="ARBA00022679"/>
    </source>
</evidence>
<dbReference type="NCBIfam" id="TIGR02776">
    <property type="entry name" value="NHEJ_ligase_prk"/>
    <property type="match status" value="1"/>
</dbReference>
<comment type="catalytic activity">
    <reaction evidence="20">
        <text>ATP + (deoxyribonucleotide)n-3'-hydroxyl + 5'-phospho-(deoxyribonucleotide)m = (deoxyribonucleotide)n+m + AMP + diphosphate.</text>
        <dbReference type="EC" id="6.5.1.1"/>
    </reaction>
</comment>
<feature type="domain" description="ATP-dependent DNA ligase family profile" evidence="22">
    <location>
        <begin position="282"/>
        <end position="365"/>
    </location>
</feature>
<dbReference type="Pfam" id="PF04679">
    <property type="entry name" value="DNA_ligase_A_C"/>
    <property type="match status" value="1"/>
</dbReference>
<keyword evidence="12" id="KW-0067">ATP-binding</keyword>
<keyword evidence="11" id="KW-0269">Exonuclease</keyword>
<dbReference type="InterPro" id="IPR012310">
    <property type="entry name" value="DNA_ligase_ATP-dep_cent"/>
</dbReference>
<dbReference type="PANTHER" id="PTHR42705">
    <property type="entry name" value="BIFUNCTIONAL NON-HOMOLOGOUS END JOINING PROTEIN LIGD"/>
    <property type="match status" value="1"/>
</dbReference>
<evidence type="ECO:0000256" key="3">
    <source>
        <dbReference type="ARBA" id="ARBA00022598"/>
    </source>
</evidence>
<dbReference type="RefSeq" id="WP_341407845.1">
    <property type="nucleotide sequence ID" value="NZ_JBBUKT010000015.1"/>
</dbReference>
<keyword evidence="6" id="KW-0540">Nuclease</keyword>
<keyword evidence="18" id="KW-0511">Multifunctional enzyme</keyword>
<dbReference type="InterPro" id="IPR012340">
    <property type="entry name" value="NA-bd_OB-fold"/>
</dbReference>
<keyword evidence="14" id="KW-0238">DNA-binding</keyword>
<accession>A0ABU9B4E4</accession>
<dbReference type="CDD" id="cd07906">
    <property type="entry name" value="Adenylation_DNA_ligase_LigD_LigC"/>
    <property type="match status" value="1"/>
</dbReference>
<keyword evidence="13" id="KW-0239">DNA-directed DNA polymerase</keyword>
<dbReference type="CDD" id="cd07971">
    <property type="entry name" value="OBF_DNA_ligase_LigD"/>
    <property type="match status" value="1"/>
</dbReference>
<dbReference type="InterPro" id="IPR014144">
    <property type="entry name" value="LigD_PE_domain"/>
</dbReference>
<evidence type="ECO:0000256" key="14">
    <source>
        <dbReference type="ARBA" id="ARBA00023125"/>
    </source>
</evidence>
<feature type="region of interest" description="Disordered" evidence="21">
    <location>
        <begin position="1"/>
        <end position="40"/>
    </location>
</feature>
<dbReference type="InterPro" id="IPR014145">
    <property type="entry name" value="LigD_pol_dom"/>
</dbReference>
<dbReference type="PANTHER" id="PTHR42705:SF2">
    <property type="entry name" value="BIFUNCTIONAL NON-HOMOLOGOUS END JOINING PROTEIN LIGD"/>
    <property type="match status" value="1"/>
</dbReference>
<evidence type="ECO:0000256" key="2">
    <source>
        <dbReference type="ARBA" id="ARBA00012727"/>
    </source>
</evidence>
<evidence type="ECO:0000256" key="21">
    <source>
        <dbReference type="SAM" id="MobiDB-lite"/>
    </source>
</evidence>
<dbReference type="NCBIfam" id="TIGR02779">
    <property type="entry name" value="NHEJ_ligase_lig"/>
    <property type="match status" value="1"/>
</dbReference>
<reference evidence="23 24" key="1">
    <citation type="submission" date="2024-04" db="EMBL/GenBank/DDBJ databases">
        <title>Luteolibacter sp. isolated from soil.</title>
        <authorList>
            <person name="An J."/>
        </authorList>
    </citation>
    <scope>NUCLEOTIDE SEQUENCE [LARGE SCALE GENOMIC DNA]</scope>
    <source>
        <strain evidence="23 24">Y139</strain>
    </source>
</reference>
<proteinExistence type="predicted"/>
<gene>
    <name evidence="23" type="primary">ligD</name>
    <name evidence="23" type="ORF">WKV53_26420</name>
</gene>
<keyword evidence="9" id="KW-0227">DNA damage</keyword>
<evidence type="ECO:0000256" key="20">
    <source>
        <dbReference type="ARBA" id="ARBA00034003"/>
    </source>
</evidence>
<organism evidence="23 24">
    <name type="scientific">Luteolibacter soli</name>
    <dbReference type="NCBI Taxonomy" id="3135280"/>
    <lineage>
        <taxon>Bacteria</taxon>
        <taxon>Pseudomonadati</taxon>
        <taxon>Verrucomicrobiota</taxon>
        <taxon>Verrucomicrobiia</taxon>
        <taxon>Verrucomicrobiales</taxon>
        <taxon>Verrucomicrobiaceae</taxon>
        <taxon>Luteolibacter</taxon>
    </lineage>
</organism>
<dbReference type="NCBIfam" id="TIGR02777">
    <property type="entry name" value="LigD_PE_dom"/>
    <property type="match status" value="1"/>
</dbReference>
<evidence type="ECO:0000259" key="22">
    <source>
        <dbReference type="PROSITE" id="PS50160"/>
    </source>
</evidence>
<evidence type="ECO:0000256" key="19">
    <source>
        <dbReference type="ARBA" id="ARBA00029943"/>
    </source>
</evidence>
<keyword evidence="15" id="KW-0233">DNA recombination</keyword>
<name>A0ABU9B4E4_9BACT</name>
<keyword evidence="10" id="KW-0378">Hydrolase</keyword>
<comment type="cofactor">
    <cofactor evidence="1">
        <name>Mn(2+)</name>
        <dbReference type="ChEBI" id="CHEBI:29035"/>
    </cofactor>
</comment>
<dbReference type="Gene3D" id="3.90.920.10">
    <property type="entry name" value="DNA primase, PRIM domain"/>
    <property type="match status" value="1"/>
</dbReference>
<dbReference type="Gene3D" id="3.30.1490.70">
    <property type="match status" value="1"/>
</dbReference>
<evidence type="ECO:0000256" key="15">
    <source>
        <dbReference type="ARBA" id="ARBA00023172"/>
    </source>
</evidence>
<keyword evidence="17" id="KW-0464">Manganese</keyword>
<dbReference type="InterPro" id="IPR014143">
    <property type="entry name" value="NHEJ_ligase_prk"/>
</dbReference>
<dbReference type="InterPro" id="IPR052171">
    <property type="entry name" value="NHEJ_LigD"/>
</dbReference>
<comment type="caution">
    <text evidence="23">The sequence shown here is derived from an EMBL/GenBank/DDBJ whole genome shotgun (WGS) entry which is preliminary data.</text>
</comment>
<dbReference type="NCBIfam" id="TIGR02778">
    <property type="entry name" value="ligD_pol"/>
    <property type="match status" value="1"/>
</dbReference>
<dbReference type="Pfam" id="PF01068">
    <property type="entry name" value="DNA_ligase_A_M"/>
    <property type="match status" value="1"/>
</dbReference>
<evidence type="ECO:0000256" key="12">
    <source>
        <dbReference type="ARBA" id="ARBA00022840"/>
    </source>
</evidence>
<dbReference type="SUPFAM" id="SSF56091">
    <property type="entry name" value="DNA ligase/mRNA capping enzyme, catalytic domain"/>
    <property type="match status" value="1"/>
</dbReference>
<evidence type="ECO:0000256" key="7">
    <source>
        <dbReference type="ARBA" id="ARBA00022723"/>
    </source>
</evidence>
<dbReference type="PROSITE" id="PS50160">
    <property type="entry name" value="DNA_LIGASE_A3"/>
    <property type="match status" value="1"/>
</dbReference>
<keyword evidence="8" id="KW-0547">Nucleotide-binding</keyword>
<dbReference type="GO" id="GO:0003910">
    <property type="term" value="F:DNA ligase (ATP) activity"/>
    <property type="evidence" value="ECO:0007669"/>
    <property type="project" value="UniProtKB-EC"/>
</dbReference>